<feature type="chain" id="PRO_5014045968" evidence="1">
    <location>
        <begin position="20"/>
        <end position="283"/>
    </location>
</feature>
<dbReference type="Proteomes" id="UP000078237">
    <property type="component" value="Unassembled WGS sequence"/>
</dbReference>
<organism evidence="3 5">
    <name type="scientific">Madurella mycetomatis</name>
    <dbReference type="NCBI Taxonomy" id="100816"/>
    <lineage>
        <taxon>Eukaryota</taxon>
        <taxon>Fungi</taxon>
        <taxon>Dikarya</taxon>
        <taxon>Ascomycota</taxon>
        <taxon>Pezizomycotina</taxon>
        <taxon>Sordariomycetes</taxon>
        <taxon>Sordariomycetidae</taxon>
        <taxon>Sordariales</taxon>
        <taxon>Sordariales incertae sedis</taxon>
        <taxon>Madurella</taxon>
    </lineage>
</organism>
<keyword evidence="5" id="KW-1185">Reference proteome</keyword>
<name>A0A175VRK7_9PEZI</name>
<proteinExistence type="predicted"/>
<dbReference type="PROSITE" id="PS51762">
    <property type="entry name" value="GH16_2"/>
    <property type="match status" value="1"/>
</dbReference>
<dbReference type="CDD" id="cd02182">
    <property type="entry name" value="GH16_Strep_laminarinase_like"/>
    <property type="match status" value="1"/>
</dbReference>
<evidence type="ECO:0000259" key="2">
    <source>
        <dbReference type="PROSITE" id="PS51762"/>
    </source>
</evidence>
<keyword evidence="1" id="KW-0732">Signal</keyword>
<dbReference type="Gene3D" id="2.60.120.200">
    <property type="match status" value="1"/>
</dbReference>
<dbReference type="GO" id="GO:0004553">
    <property type="term" value="F:hydrolase activity, hydrolyzing O-glycosyl compounds"/>
    <property type="evidence" value="ECO:0007669"/>
    <property type="project" value="InterPro"/>
</dbReference>
<comment type="caution">
    <text evidence="3">The sequence shown here is derived from an EMBL/GenBank/DDBJ whole genome shotgun (WGS) entry which is preliminary data.</text>
</comment>
<accession>A0A175VRK7</accession>
<sequence>MRFTPFAPLLLILAPLVAAWDAPSYGGYRLVWSDNFAGSSGSLPNENNWHIIDGNLGVNNELQTYRRNTRQVQTSGGNTLQLIPWRDGSEWTSGRIESRYTFTPQPGRRTMAEAQIRFGGNPVHTKQGMWPAFWLLGDSIRSGTGWPGCGELDIMETVNGQLTGYGTIHCHVYPGGICNEPTGRGASVPLPNQEWQRWRIVWDRTSNNWRSETITWFMNDHQFHQIRGDQINNEQVWASLAAKPLYFILNVAVGGNWPGYPNGNTLDGYGAMMEIGYVAQYSS</sequence>
<dbReference type="VEuPathDB" id="FungiDB:MMYC01_209884"/>
<dbReference type="EMBL" id="LCTW02000396">
    <property type="protein sequence ID" value="KXX74013.1"/>
    <property type="molecule type" value="Genomic_DNA"/>
</dbReference>
<reference evidence="5" key="2">
    <citation type="submission" date="2015-06" db="EMBL/GenBank/DDBJ databases">
        <authorList>
            <person name="van de Sande W.W.J."/>
        </authorList>
    </citation>
    <scope>NUCLEOTIDE SEQUENCE [LARGE SCALE GENOMIC DNA]</scope>
    <source>
        <strain evidence="5">mm55</strain>
    </source>
</reference>
<reference evidence="3" key="1">
    <citation type="submission" date="2015-06" db="EMBL/GenBank/DDBJ databases">
        <authorList>
            <person name="Hoefler B.C."/>
            <person name="Straight P.D."/>
        </authorList>
    </citation>
    <scope>NUCLEOTIDE SEQUENCE [LARGE SCALE GENOMIC DNA]</scope>
    <source>
        <strain evidence="3">Mm55</strain>
    </source>
</reference>
<dbReference type="Pfam" id="PF26113">
    <property type="entry name" value="GH16_XgeA"/>
    <property type="match status" value="1"/>
</dbReference>
<feature type="signal peptide" evidence="1">
    <location>
        <begin position="1"/>
        <end position="19"/>
    </location>
</feature>
<dbReference type="GO" id="GO:0005975">
    <property type="term" value="P:carbohydrate metabolic process"/>
    <property type="evidence" value="ECO:0007669"/>
    <property type="project" value="InterPro"/>
</dbReference>
<protein>
    <submittedName>
        <fullName evidence="3">Beta-glucanase</fullName>
    </submittedName>
</protein>
<dbReference type="EMBL" id="LCTW02000122">
    <property type="protein sequence ID" value="KXX78393.1"/>
    <property type="molecule type" value="Genomic_DNA"/>
</dbReference>
<dbReference type="PANTHER" id="PTHR10963">
    <property type="entry name" value="GLYCOSYL HYDROLASE-RELATED"/>
    <property type="match status" value="1"/>
</dbReference>
<reference evidence="3 5" key="3">
    <citation type="submission" date="2016-01" db="EMBL/GenBank/DDBJ databases">
        <title>Madurella mycetomatis genome sequencing.</title>
        <authorList>
            <person name="Van De Sande W."/>
        </authorList>
    </citation>
    <scope>NUCLEOTIDE SEQUENCE [LARGE SCALE GENOMIC DNA]</scope>
    <source>
        <strain evidence="3">Mm55</strain>
        <strain evidence="5">mm55</strain>
    </source>
</reference>
<evidence type="ECO:0000256" key="1">
    <source>
        <dbReference type="SAM" id="SignalP"/>
    </source>
</evidence>
<dbReference type="InterPro" id="IPR000757">
    <property type="entry name" value="Beta-glucanase-like"/>
</dbReference>
<gene>
    <name evidence="4" type="ORF">MMYC01_206008</name>
    <name evidence="3" type="ORF">MMYC01_209884</name>
</gene>
<evidence type="ECO:0000313" key="3">
    <source>
        <dbReference type="EMBL" id="KXX74013.1"/>
    </source>
</evidence>
<dbReference type="STRING" id="100816.A0A175VRK7"/>
<dbReference type="AlphaFoldDB" id="A0A175VRK7"/>
<dbReference type="VEuPathDB" id="FungiDB:MMYC01_206008"/>
<dbReference type="PANTHER" id="PTHR10963:SF60">
    <property type="entry name" value="GRAM-NEGATIVE BACTERIA-BINDING PROTEIN 1-RELATED"/>
    <property type="match status" value="1"/>
</dbReference>
<evidence type="ECO:0000313" key="4">
    <source>
        <dbReference type="EMBL" id="KXX78393.1"/>
    </source>
</evidence>
<dbReference type="SUPFAM" id="SSF49899">
    <property type="entry name" value="Concanavalin A-like lectins/glucanases"/>
    <property type="match status" value="1"/>
</dbReference>
<evidence type="ECO:0000313" key="5">
    <source>
        <dbReference type="Proteomes" id="UP000078237"/>
    </source>
</evidence>
<dbReference type="OrthoDB" id="192832at2759"/>
<dbReference type="InterPro" id="IPR013320">
    <property type="entry name" value="ConA-like_dom_sf"/>
</dbReference>
<dbReference type="InterPro" id="IPR050546">
    <property type="entry name" value="Glycosyl_Hydrlase_16"/>
</dbReference>
<feature type="domain" description="GH16" evidence="2">
    <location>
        <begin position="18"/>
        <end position="283"/>
    </location>
</feature>